<evidence type="ECO:0000256" key="4">
    <source>
        <dbReference type="ARBA" id="ARBA00022771"/>
    </source>
</evidence>
<dbReference type="PROSITE" id="PS50808">
    <property type="entry name" value="ZF_BED"/>
    <property type="match status" value="1"/>
</dbReference>
<gene>
    <name evidence="12" type="ORF">LSAT_V11C800428600</name>
</gene>
<dbReference type="AlphaFoldDB" id="A0A9R1WZR2"/>
<evidence type="ECO:0000256" key="2">
    <source>
        <dbReference type="ARBA" id="ARBA00011738"/>
    </source>
</evidence>
<feature type="coiled-coil region" evidence="9">
    <location>
        <begin position="1058"/>
        <end position="1085"/>
    </location>
</feature>
<accession>A0A9R1WZR2</accession>
<comment type="caution">
    <text evidence="12">The sequence shown here is derived from an EMBL/GenBank/DDBJ whole genome shotgun (WGS) entry which is preliminary data.</text>
</comment>
<dbReference type="InterPro" id="IPR008906">
    <property type="entry name" value="HATC_C_dom"/>
</dbReference>
<dbReference type="Pfam" id="PF05699">
    <property type="entry name" value="Dimer_Tnp_hAT"/>
    <property type="match status" value="1"/>
</dbReference>
<evidence type="ECO:0000256" key="6">
    <source>
        <dbReference type="ARBA" id="ARBA00023125"/>
    </source>
</evidence>
<proteinExistence type="predicted"/>
<dbReference type="SUPFAM" id="SSF140996">
    <property type="entry name" value="Hermes dimerisation domain"/>
    <property type="match status" value="1"/>
</dbReference>
<keyword evidence="10" id="KW-1133">Transmembrane helix</keyword>
<keyword evidence="10" id="KW-0812">Transmembrane</keyword>
<reference evidence="12 13" key="1">
    <citation type="journal article" date="2017" name="Nat. Commun.">
        <title>Genome assembly with in vitro proximity ligation data and whole-genome triplication in lettuce.</title>
        <authorList>
            <person name="Reyes-Chin-Wo S."/>
            <person name="Wang Z."/>
            <person name="Yang X."/>
            <person name="Kozik A."/>
            <person name="Arikit S."/>
            <person name="Song C."/>
            <person name="Xia L."/>
            <person name="Froenicke L."/>
            <person name="Lavelle D.O."/>
            <person name="Truco M.J."/>
            <person name="Xia R."/>
            <person name="Zhu S."/>
            <person name="Xu C."/>
            <person name="Xu H."/>
            <person name="Xu X."/>
            <person name="Cox K."/>
            <person name="Korf I."/>
            <person name="Meyers B.C."/>
            <person name="Michelmore R.W."/>
        </authorList>
    </citation>
    <scope>NUCLEOTIDE SEQUENCE [LARGE SCALE GENOMIC DNA]</scope>
    <source>
        <strain evidence="13">cv. Salinas</strain>
        <tissue evidence="12">Seedlings</tissue>
    </source>
</reference>
<dbReference type="PANTHER" id="PTHR31170:SF25">
    <property type="entry name" value="BNAA09G04570D PROTEIN"/>
    <property type="match status" value="1"/>
</dbReference>
<evidence type="ECO:0000256" key="8">
    <source>
        <dbReference type="PROSITE-ProRule" id="PRU00027"/>
    </source>
</evidence>
<feature type="domain" description="BED-type" evidence="11">
    <location>
        <begin position="493"/>
        <end position="550"/>
    </location>
</feature>
<keyword evidence="3" id="KW-0479">Metal-binding</keyword>
<dbReference type="EMBL" id="NBSK02000008">
    <property type="protein sequence ID" value="KAJ0193791.1"/>
    <property type="molecule type" value="Genomic_DNA"/>
</dbReference>
<keyword evidence="13" id="KW-1185">Reference proteome</keyword>
<keyword evidence="10" id="KW-0472">Membrane</keyword>
<dbReference type="InterPro" id="IPR004158">
    <property type="entry name" value="DUF247_pln"/>
</dbReference>
<dbReference type="InterPro" id="IPR025525">
    <property type="entry name" value="hAT-like_transposase_RNase-H"/>
</dbReference>
<organism evidence="12 13">
    <name type="scientific">Lactuca sativa</name>
    <name type="common">Garden lettuce</name>
    <dbReference type="NCBI Taxonomy" id="4236"/>
    <lineage>
        <taxon>Eukaryota</taxon>
        <taxon>Viridiplantae</taxon>
        <taxon>Streptophyta</taxon>
        <taxon>Embryophyta</taxon>
        <taxon>Tracheophyta</taxon>
        <taxon>Spermatophyta</taxon>
        <taxon>Magnoliopsida</taxon>
        <taxon>eudicotyledons</taxon>
        <taxon>Gunneridae</taxon>
        <taxon>Pentapetalae</taxon>
        <taxon>asterids</taxon>
        <taxon>campanulids</taxon>
        <taxon>Asterales</taxon>
        <taxon>Asteraceae</taxon>
        <taxon>Cichorioideae</taxon>
        <taxon>Cichorieae</taxon>
        <taxon>Lactucinae</taxon>
        <taxon>Lactuca</taxon>
    </lineage>
</organism>
<evidence type="ECO:0000256" key="10">
    <source>
        <dbReference type="SAM" id="Phobius"/>
    </source>
</evidence>
<feature type="transmembrane region" description="Helical" evidence="10">
    <location>
        <begin position="418"/>
        <end position="439"/>
    </location>
</feature>
<dbReference type="InterPro" id="IPR003656">
    <property type="entry name" value="Znf_BED"/>
</dbReference>
<keyword evidence="6" id="KW-0238">DNA-binding</keyword>
<comment type="subunit">
    <text evidence="2">Homodimer.</text>
</comment>
<evidence type="ECO:0000256" key="5">
    <source>
        <dbReference type="ARBA" id="ARBA00022833"/>
    </source>
</evidence>
<comment type="subcellular location">
    <subcellularLocation>
        <location evidence="1">Nucleus</location>
    </subcellularLocation>
</comment>
<evidence type="ECO:0000256" key="3">
    <source>
        <dbReference type="ARBA" id="ARBA00022723"/>
    </source>
</evidence>
<dbReference type="PANTHER" id="PTHR31170">
    <property type="entry name" value="BNAC04G53230D PROTEIN"/>
    <property type="match status" value="1"/>
</dbReference>
<evidence type="ECO:0000256" key="1">
    <source>
        <dbReference type="ARBA" id="ARBA00004123"/>
    </source>
</evidence>
<keyword evidence="7" id="KW-0539">Nucleus</keyword>
<dbReference type="Pfam" id="PF14372">
    <property type="entry name" value="hAT-like_RNase-H"/>
    <property type="match status" value="1"/>
</dbReference>
<dbReference type="InterPro" id="IPR012337">
    <property type="entry name" value="RNaseH-like_sf"/>
</dbReference>
<dbReference type="Pfam" id="PF03140">
    <property type="entry name" value="DUF247"/>
    <property type="match status" value="1"/>
</dbReference>
<evidence type="ECO:0000313" key="13">
    <source>
        <dbReference type="Proteomes" id="UP000235145"/>
    </source>
</evidence>
<dbReference type="GO" id="GO:0046983">
    <property type="term" value="F:protein dimerization activity"/>
    <property type="evidence" value="ECO:0007669"/>
    <property type="project" value="InterPro"/>
</dbReference>
<keyword evidence="5" id="KW-0862">Zinc</keyword>
<keyword evidence="9" id="KW-0175">Coiled coil</keyword>
<dbReference type="SUPFAM" id="SSF53098">
    <property type="entry name" value="Ribonuclease H-like"/>
    <property type="match status" value="1"/>
</dbReference>
<protein>
    <recommendedName>
        <fullName evidence="11">BED-type domain-containing protein</fullName>
    </recommendedName>
</protein>
<evidence type="ECO:0000313" key="12">
    <source>
        <dbReference type="EMBL" id="KAJ0193791.1"/>
    </source>
</evidence>
<sequence>MGTEDDDYGKKVHESISKLIEGESARTNHSKQSNVTICMVPDTLRNLNPTAYTPRITSIGPLHKEDQHLKAMEEHKVTYMYRLFCRTVESTKKDIEQITYNCVQAVLGLLTRARACYAPSFTNYENFKFAEMMVIDGCFILELLYRFEYGIGEGDPIFDNILVIHDVKHDLLLLENQMPFFILEILFSITVKRILKSISLTDLVFYFFKDMNIINNSELTTIEGPAEHCHILGLLQSCYRPRANKRGRVPNISYSATEIAGAGVTFKAHKDEDSLLAVKFKQSSLVPGSGSLVVRETCFRIPVLCIKDSTPSFLRNLIAYEQCYPLSRHYVTSFAFLMDRLIDTKDDVSLLVRSKVLQHNLGAIEDVTNLFNNICNGVVLRDFYYSEEWTKLDEYCNRFWPSILISLRRLFRSTTWKTLTVIAAVILFVLTFLVLVVFIQNVASYCQIFLLQLNFVTQKGMRGSTMESSRIDVDLDGESEAVEQNKVPVVGDKRTSNAWRNYTDVRDPKTGKIIKAQCKHCSRILTVTTKNGTSSLGKHNVVCLQNPDNIDKKQKKISTFRTSQSDATTVSNWEFNQNTIRLALAKMIVIDEQPFSYVERDGFRYFCSVVVPQFCIPLRFTVARDISKVFLCETEQLRNTLKSLNSRIALTTDCWTFVQNLSYMCLTAHFIDDNWKLHKRILNFRNIDSHKGKEFGKEVESCILYWGIEEKLSCITVDNASANDVAVAHIKDNLMDKLVLGASVSLDVPTQWNATYIMLETAVKFERAFKRMRQEDPAFEKDLKDGFPSQKDWESARNLSLCLNQFFEATKRMSGTLYVTANMHYHEILGVLASLLEWTQDEDINIVLMGDQMRKKFDKYYGDFGKTNVMVLVAVALDPRYKMRFVKFSLRKIYHLDFKKVEELYAKVFEVLNQLYNHYSNVSSTGKNDGSSSFNTNDNDGQNFDGVVKNKQMRKIYDEFYENNVEDAMEKSELEEYLDAPPEKMNNETFDILKWWSDKCTTYKVMASMAKDILAIPVSTVASESTFSTSGRVVDDFRSNLLPKTVEALICTQDWLRASNVCIDLEQLLEDVEKYEEEISRNMEDTRGGS</sequence>
<dbReference type="SMART" id="SM00614">
    <property type="entry name" value="ZnF_BED"/>
    <property type="match status" value="1"/>
</dbReference>
<dbReference type="Proteomes" id="UP000235145">
    <property type="component" value="Unassembled WGS sequence"/>
</dbReference>
<evidence type="ECO:0000256" key="9">
    <source>
        <dbReference type="SAM" id="Coils"/>
    </source>
</evidence>
<keyword evidence="4 8" id="KW-0863">Zinc-finger</keyword>
<evidence type="ECO:0000256" key="7">
    <source>
        <dbReference type="ARBA" id="ARBA00023242"/>
    </source>
</evidence>
<dbReference type="GO" id="GO:0003677">
    <property type="term" value="F:DNA binding"/>
    <property type="evidence" value="ECO:0007669"/>
    <property type="project" value="UniProtKB-KW"/>
</dbReference>
<dbReference type="GO" id="GO:0008270">
    <property type="term" value="F:zinc ion binding"/>
    <property type="evidence" value="ECO:0007669"/>
    <property type="project" value="UniProtKB-KW"/>
</dbReference>
<evidence type="ECO:0000259" key="11">
    <source>
        <dbReference type="PROSITE" id="PS50808"/>
    </source>
</evidence>
<dbReference type="GO" id="GO:0005634">
    <property type="term" value="C:nucleus"/>
    <property type="evidence" value="ECO:0007669"/>
    <property type="project" value="UniProtKB-SubCell"/>
</dbReference>
<name>A0A9R1WZR2_LACSA</name>